<reference evidence="1 2" key="1">
    <citation type="submission" date="2015-05" db="EMBL/GenBank/DDBJ databases">
        <title>Complete genome sequence of a sulfur-oxidizing gammaproteobacterium strain HA5.</title>
        <authorList>
            <person name="Miura A."/>
            <person name="Kojima H."/>
            <person name="Fukui M."/>
        </authorList>
    </citation>
    <scope>NUCLEOTIDE SEQUENCE [LARGE SCALE GENOMIC DNA]</scope>
    <source>
        <strain evidence="1 2">HA5</strain>
    </source>
</reference>
<dbReference type="KEGG" id="slim:SCL_0780"/>
<gene>
    <name evidence="1" type="ORF">SCL_0780</name>
</gene>
<sequence>MSDDKTSPLESKEHQILKALKLVLTDVVKDTATQPGLKHPLSDRTIEGIRQCLKLISARERELIEDSGKTMDMRPYYTDEPKKNVVVPITRIGRGKKDPKDK</sequence>
<evidence type="ECO:0000313" key="2">
    <source>
        <dbReference type="Proteomes" id="UP000243180"/>
    </source>
</evidence>
<dbReference type="AlphaFoldDB" id="A0A1B4XE59"/>
<name>A0A1B4XE59_9GAMM</name>
<protein>
    <recommendedName>
        <fullName evidence="3">Segregation and condensation protein A</fullName>
    </recommendedName>
</protein>
<dbReference type="RefSeq" id="WP_096359994.1">
    <property type="nucleotide sequence ID" value="NZ_AP014879.1"/>
</dbReference>
<keyword evidence="2" id="KW-1185">Reference proteome</keyword>
<dbReference type="Proteomes" id="UP000243180">
    <property type="component" value="Chromosome"/>
</dbReference>
<dbReference type="InParanoid" id="A0A1B4XE59"/>
<dbReference type="OrthoDB" id="9795846at2"/>
<evidence type="ECO:0008006" key="3">
    <source>
        <dbReference type="Google" id="ProtNLM"/>
    </source>
</evidence>
<proteinExistence type="predicted"/>
<organism evidence="1 2">
    <name type="scientific">Sulfuricaulis limicola</name>
    <dbReference type="NCBI Taxonomy" id="1620215"/>
    <lineage>
        <taxon>Bacteria</taxon>
        <taxon>Pseudomonadati</taxon>
        <taxon>Pseudomonadota</taxon>
        <taxon>Gammaproteobacteria</taxon>
        <taxon>Acidiferrobacterales</taxon>
        <taxon>Acidiferrobacteraceae</taxon>
        <taxon>Sulfuricaulis</taxon>
    </lineage>
</organism>
<evidence type="ECO:0000313" key="1">
    <source>
        <dbReference type="EMBL" id="BAV33100.1"/>
    </source>
</evidence>
<accession>A0A1B4XE59</accession>
<dbReference type="EMBL" id="AP014879">
    <property type="protein sequence ID" value="BAV33100.1"/>
    <property type="molecule type" value="Genomic_DNA"/>
</dbReference>